<dbReference type="GeneID" id="71853717"/>
<evidence type="ECO:0000256" key="7">
    <source>
        <dbReference type="ARBA" id="ARBA00049130"/>
    </source>
</evidence>
<dbReference type="PANTHER" id="PTHR43491:SF2">
    <property type="entry name" value="UDP-N-ACETYL-D-MANNOSAMINE DEHYDROGENASE"/>
    <property type="match status" value="1"/>
</dbReference>
<evidence type="ECO:0000256" key="2">
    <source>
        <dbReference type="ARBA" id="ARBA00012935"/>
    </source>
</evidence>
<dbReference type="NCBIfam" id="TIGR03026">
    <property type="entry name" value="NDP-sugDHase"/>
    <property type="match status" value="1"/>
</dbReference>
<dbReference type="Pfam" id="PF03721">
    <property type="entry name" value="UDPG_MGDP_dh_N"/>
    <property type="match status" value="1"/>
</dbReference>
<feature type="compositionally biased region" description="Basic and acidic residues" evidence="9">
    <location>
        <begin position="7"/>
        <end position="25"/>
    </location>
</feature>
<protein>
    <recommendedName>
        <fullName evidence="3">UDP-N-acetyl-D-mannosamine dehydrogenase</fullName>
        <ecNumber evidence="2">1.1.1.336</ecNumber>
    </recommendedName>
    <alternativeName>
        <fullName evidence="6">UDP-ManNAc 6-dehydrogenase</fullName>
    </alternativeName>
</protein>
<dbReference type="InterPro" id="IPR001732">
    <property type="entry name" value="UDP-Glc/GDP-Man_DH_N"/>
</dbReference>
<dbReference type="AlphaFoldDB" id="A0ABD5NYR8"/>
<evidence type="ECO:0000256" key="5">
    <source>
        <dbReference type="ARBA" id="ARBA00023027"/>
    </source>
</evidence>
<dbReference type="Proteomes" id="UP001595821">
    <property type="component" value="Unassembled WGS sequence"/>
</dbReference>
<dbReference type="SMART" id="SM00984">
    <property type="entry name" value="UDPG_MGDP_dh_C"/>
    <property type="match status" value="1"/>
</dbReference>
<dbReference type="Pfam" id="PF03720">
    <property type="entry name" value="UDPG_MGDP_dh_C"/>
    <property type="match status" value="1"/>
</dbReference>
<dbReference type="GO" id="GO:0089714">
    <property type="term" value="F:UDP-N-acetyl-D-mannosamine dehydrogenase activity"/>
    <property type="evidence" value="ECO:0007669"/>
    <property type="project" value="UniProtKB-EC"/>
</dbReference>
<dbReference type="PIRSF" id="PIRSF500136">
    <property type="entry name" value="UDP_ManNAc_DH"/>
    <property type="match status" value="1"/>
</dbReference>
<dbReference type="RefSeq" id="WP_246974202.1">
    <property type="nucleotide sequence ID" value="NZ_CP095397.1"/>
</dbReference>
<evidence type="ECO:0000313" key="11">
    <source>
        <dbReference type="EMBL" id="MFC4247078.1"/>
    </source>
</evidence>
<keyword evidence="5" id="KW-0520">NAD</keyword>
<sequence length="465" mass="50698">MTPTISDTERQRENGESDHAGRPAERGVTIQHSSVQHAREATVCVVGLGYVGLPLTVGFARADYRVIGYDVDESKIETLQEGIDTTGDLTDEAIQQDNVAYTADATEICDAEYVAIAVPTPIDDEERPNLDYVESAAATVGSHMQPGTTVVLESTVYPGATREVLVPTLERASGLRVGEDFFVGYSPERATPGDSEHGLEDVVKVVSGQNEEVLEDVAALYESVVDAGVYRASSIEAAEACKVVENVQRDVNIALVNELSTALERMGVDTHEVLEAAGTKWNFHDYRPGLVGGHCIPVDPYFLVHRSRREGFVPELLLTSRQVNESMPERVAELTIKSLNHCHKTLRESRVLLLGLTYKPDVADIRSSKVADVVTYLREFDVDVVGYDPHGDPDAIRESFGVDVQESLSFSGFDAVVLATPHERFLELDLGSVAEQLNDDPALVDVTGALEPEDATSEGLVYRRL</sequence>
<evidence type="ECO:0000256" key="9">
    <source>
        <dbReference type="SAM" id="MobiDB-lite"/>
    </source>
</evidence>
<dbReference type="InterPro" id="IPR014027">
    <property type="entry name" value="UDP-Glc/GDP-Man_DH_C"/>
</dbReference>
<dbReference type="EMBL" id="JBHSDJ010000029">
    <property type="protein sequence ID" value="MFC4247078.1"/>
    <property type="molecule type" value="Genomic_DNA"/>
</dbReference>
<comment type="caution">
    <text evidence="11">The sequence shown here is derived from an EMBL/GenBank/DDBJ whole genome shotgun (WGS) entry which is preliminary data.</text>
</comment>
<evidence type="ECO:0000259" key="10">
    <source>
        <dbReference type="SMART" id="SM00984"/>
    </source>
</evidence>
<dbReference type="InterPro" id="IPR014026">
    <property type="entry name" value="UDP-Glc/GDP-Man_DH_dimer"/>
</dbReference>
<dbReference type="Gene3D" id="3.40.50.720">
    <property type="entry name" value="NAD(P)-binding Rossmann-like Domain"/>
    <property type="match status" value="2"/>
</dbReference>
<feature type="region of interest" description="Disordered" evidence="9">
    <location>
        <begin position="1"/>
        <end position="33"/>
    </location>
</feature>
<dbReference type="Pfam" id="PF00984">
    <property type="entry name" value="UDPG_MGDP_dh"/>
    <property type="match status" value="1"/>
</dbReference>
<dbReference type="InterPro" id="IPR036291">
    <property type="entry name" value="NAD(P)-bd_dom_sf"/>
</dbReference>
<dbReference type="InterPro" id="IPR008927">
    <property type="entry name" value="6-PGluconate_DH-like_C_sf"/>
</dbReference>
<dbReference type="SUPFAM" id="SSF52413">
    <property type="entry name" value="UDP-glucose/GDP-mannose dehydrogenase C-terminal domain"/>
    <property type="match status" value="1"/>
</dbReference>
<name>A0ABD5NYR8_9EURY</name>
<proteinExistence type="inferred from homology"/>
<dbReference type="InterPro" id="IPR028359">
    <property type="entry name" value="UDP_ManNAc/GlcNAc_DH"/>
</dbReference>
<organism evidence="11 12">
    <name type="scientific">Natribaculum luteum</name>
    <dbReference type="NCBI Taxonomy" id="1586232"/>
    <lineage>
        <taxon>Archaea</taxon>
        <taxon>Methanobacteriati</taxon>
        <taxon>Methanobacteriota</taxon>
        <taxon>Stenosarchaea group</taxon>
        <taxon>Halobacteria</taxon>
        <taxon>Halobacteriales</taxon>
        <taxon>Natrialbaceae</taxon>
        <taxon>Natribaculum</taxon>
    </lineage>
</organism>
<evidence type="ECO:0000256" key="8">
    <source>
        <dbReference type="PIRNR" id="PIRNR000124"/>
    </source>
</evidence>
<comment type="similarity">
    <text evidence="1 8">Belongs to the UDP-glucose/GDP-mannose dehydrogenase family.</text>
</comment>
<gene>
    <name evidence="11" type="ORF">ACFOZ7_08715</name>
</gene>
<evidence type="ECO:0000256" key="4">
    <source>
        <dbReference type="ARBA" id="ARBA00023002"/>
    </source>
</evidence>
<accession>A0ABD5NYR8</accession>
<dbReference type="SUPFAM" id="SSF48179">
    <property type="entry name" value="6-phosphogluconate dehydrogenase C-terminal domain-like"/>
    <property type="match status" value="1"/>
</dbReference>
<evidence type="ECO:0000256" key="3">
    <source>
        <dbReference type="ARBA" id="ARBA00016796"/>
    </source>
</evidence>
<evidence type="ECO:0000256" key="1">
    <source>
        <dbReference type="ARBA" id="ARBA00006601"/>
    </source>
</evidence>
<evidence type="ECO:0000313" key="12">
    <source>
        <dbReference type="Proteomes" id="UP001595821"/>
    </source>
</evidence>
<comment type="catalytic activity">
    <reaction evidence="7">
        <text>UDP-N-acetyl-alpha-D-mannosamine + 2 NAD(+) + H2O = UDP-N-acetyl-alpha-D-mannosaminouronate + 2 NADH + 3 H(+)</text>
        <dbReference type="Rhea" id="RHEA:25780"/>
        <dbReference type="ChEBI" id="CHEBI:15377"/>
        <dbReference type="ChEBI" id="CHEBI:15378"/>
        <dbReference type="ChEBI" id="CHEBI:57540"/>
        <dbReference type="ChEBI" id="CHEBI:57945"/>
        <dbReference type="ChEBI" id="CHEBI:68623"/>
        <dbReference type="ChEBI" id="CHEBI:70731"/>
        <dbReference type="EC" id="1.1.1.336"/>
    </reaction>
</comment>
<dbReference type="SUPFAM" id="SSF51735">
    <property type="entry name" value="NAD(P)-binding Rossmann-fold domains"/>
    <property type="match status" value="1"/>
</dbReference>
<dbReference type="PANTHER" id="PTHR43491">
    <property type="entry name" value="UDP-N-ACETYL-D-MANNOSAMINE DEHYDROGENASE"/>
    <property type="match status" value="1"/>
</dbReference>
<dbReference type="InterPro" id="IPR017476">
    <property type="entry name" value="UDP-Glc/GDP-Man"/>
</dbReference>
<evidence type="ECO:0000256" key="6">
    <source>
        <dbReference type="ARBA" id="ARBA00030172"/>
    </source>
</evidence>
<dbReference type="PIRSF" id="PIRSF000124">
    <property type="entry name" value="UDPglc_GDPman_dh"/>
    <property type="match status" value="1"/>
</dbReference>
<dbReference type="EC" id="1.1.1.336" evidence="2"/>
<dbReference type="InterPro" id="IPR036220">
    <property type="entry name" value="UDP-Glc/GDP-Man_DH_C_sf"/>
</dbReference>
<feature type="domain" description="UDP-glucose/GDP-mannose dehydrogenase C-terminal" evidence="10">
    <location>
        <begin position="352"/>
        <end position="452"/>
    </location>
</feature>
<keyword evidence="4" id="KW-0560">Oxidoreductase</keyword>
<reference evidence="11 12" key="1">
    <citation type="journal article" date="2014" name="Int. J. Syst. Evol. Microbiol.">
        <title>Complete genome sequence of Corynebacterium casei LMG S-19264T (=DSM 44701T), isolated from a smear-ripened cheese.</title>
        <authorList>
            <consortium name="US DOE Joint Genome Institute (JGI-PGF)"/>
            <person name="Walter F."/>
            <person name="Albersmeier A."/>
            <person name="Kalinowski J."/>
            <person name="Ruckert C."/>
        </authorList>
    </citation>
    <scope>NUCLEOTIDE SEQUENCE [LARGE SCALE GENOMIC DNA]</scope>
    <source>
        <strain evidence="11 12">IBRC-M 10912</strain>
    </source>
</reference>